<dbReference type="PANTHER" id="PTHR34482:SF36">
    <property type="entry name" value="RETROTRANSPOSON GAG DOMAIN-CONTAINING PROTEIN"/>
    <property type="match status" value="1"/>
</dbReference>
<protein>
    <submittedName>
        <fullName evidence="3">ATP-dependent zinc metalloprotease FtsH</fullName>
    </submittedName>
</protein>
<name>A0A5B6X008_9ROSI</name>
<keyword evidence="4" id="KW-1185">Reference proteome</keyword>
<feature type="compositionally biased region" description="Basic and acidic residues" evidence="1">
    <location>
        <begin position="141"/>
        <end position="153"/>
    </location>
</feature>
<dbReference type="Pfam" id="PF03732">
    <property type="entry name" value="Retrotrans_gag"/>
    <property type="match status" value="1"/>
</dbReference>
<dbReference type="EMBL" id="SMMG02000001">
    <property type="protein sequence ID" value="KAA3487006.1"/>
    <property type="molecule type" value="Genomic_DNA"/>
</dbReference>
<dbReference type="Proteomes" id="UP000325315">
    <property type="component" value="Unassembled WGS sequence"/>
</dbReference>
<dbReference type="GO" id="GO:0008237">
    <property type="term" value="F:metallopeptidase activity"/>
    <property type="evidence" value="ECO:0007669"/>
    <property type="project" value="UniProtKB-KW"/>
</dbReference>
<comment type="caution">
    <text evidence="3">The sequence shown here is derived from an EMBL/GenBank/DDBJ whole genome shotgun (WGS) entry which is preliminary data.</text>
</comment>
<dbReference type="GO" id="GO:0006508">
    <property type="term" value="P:proteolysis"/>
    <property type="evidence" value="ECO:0007669"/>
    <property type="project" value="UniProtKB-KW"/>
</dbReference>
<feature type="region of interest" description="Disordered" evidence="1">
    <location>
        <begin position="141"/>
        <end position="177"/>
    </location>
</feature>
<sequence>MYGVAPNVAEYRLEVVERIMDDLDCTVEQKLKGVVEGIQADRVVWDFFKSAFQGKYVGASYVDVRRKEFLNLVQGYKFVAEYEAEFLRLSWYTRGIVTTEYERCVRFEDGLQDELRVLIAVQRERDFAALVEKAKIAEDVKRSERQNREQDKGRSKRNFWPSSSFGGPKKRPRFDGPARAKVSTIVVRPQPCADCGRSHLGECWK</sequence>
<keyword evidence="3" id="KW-0482">Metalloprotease</keyword>
<proteinExistence type="predicted"/>
<keyword evidence="3" id="KW-0645">Protease</keyword>
<dbReference type="InterPro" id="IPR005162">
    <property type="entry name" value="Retrotrans_gag_dom"/>
</dbReference>
<reference evidence="3" key="1">
    <citation type="submission" date="2019-08" db="EMBL/GenBank/DDBJ databases">
        <authorList>
            <person name="Liu F."/>
        </authorList>
    </citation>
    <scope>NUCLEOTIDE SEQUENCE [LARGE SCALE GENOMIC DNA]</scope>
    <source>
        <strain evidence="3">PA1801</strain>
        <tissue evidence="3">Leaf</tissue>
    </source>
</reference>
<gene>
    <name evidence="3" type="ORF">EPI10_030863</name>
</gene>
<evidence type="ECO:0000256" key="1">
    <source>
        <dbReference type="SAM" id="MobiDB-lite"/>
    </source>
</evidence>
<organism evidence="3 4">
    <name type="scientific">Gossypium australe</name>
    <dbReference type="NCBI Taxonomy" id="47621"/>
    <lineage>
        <taxon>Eukaryota</taxon>
        <taxon>Viridiplantae</taxon>
        <taxon>Streptophyta</taxon>
        <taxon>Embryophyta</taxon>
        <taxon>Tracheophyta</taxon>
        <taxon>Spermatophyta</taxon>
        <taxon>Magnoliopsida</taxon>
        <taxon>eudicotyledons</taxon>
        <taxon>Gunneridae</taxon>
        <taxon>Pentapetalae</taxon>
        <taxon>rosids</taxon>
        <taxon>malvids</taxon>
        <taxon>Malvales</taxon>
        <taxon>Malvaceae</taxon>
        <taxon>Malvoideae</taxon>
        <taxon>Gossypium</taxon>
    </lineage>
</organism>
<dbReference type="OrthoDB" id="2272416at2759"/>
<feature type="domain" description="Retrotransposon gag" evidence="2">
    <location>
        <begin position="42"/>
        <end position="112"/>
    </location>
</feature>
<evidence type="ECO:0000313" key="3">
    <source>
        <dbReference type="EMBL" id="KAA3487006.1"/>
    </source>
</evidence>
<accession>A0A5B6X008</accession>
<evidence type="ECO:0000313" key="4">
    <source>
        <dbReference type="Proteomes" id="UP000325315"/>
    </source>
</evidence>
<dbReference type="PANTHER" id="PTHR34482">
    <property type="entry name" value="DNA DAMAGE-INDUCIBLE PROTEIN 1-LIKE"/>
    <property type="match status" value="1"/>
</dbReference>
<evidence type="ECO:0000259" key="2">
    <source>
        <dbReference type="Pfam" id="PF03732"/>
    </source>
</evidence>
<dbReference type="AlphaFoldDB" id="A0A5B6X008"/>
<keyword evidence="3" id="KW-0378">Hydrolase</keyword>